<dbReference type="Gene3D" id="3.30.160.160">
    <property type="entry name" value="YegP-like"/>
    <property type="match status" value="1"/>
</dbReference>
<proteinExistence type="inferred from homology"/>
<reference evidence="3 4" key="2">
    <citation type="submission" date="2018-03" db="EMBL/GenBank/DDBJ databases">
        <title>Draft genome of Pseudomonas putida strain KH-18-2.</title>
        <authorList>
            <person name="Yoshizawa S."/>
            <person name="Khan N.H."/>
            <person name="Nishimura M."/>
            <person name="Chiura H.X."/>
            <person name="Ogura Y."/>
            <person name="Hayashi T."/>
            <person name="Kogure K."/>
        </authorList>
    </citation>
    <scope>NUCLEOTIDE SEQUENCE [LARGE SCALE GENOMIC DNA]</scope>
    <source>
        <strain evidence="3 4">KH-18-2</strain>
    </source>
</reference>
<evidence type="ECO:0000313" key="3">
    <source>
        <dbReference type="EMBL" id="POG03617.1"/>
    </source>
</evidence>
<dbReference type="InterPro" id="IPR010879">
    <property type="entry name" value="DUF1508"/>
</dbReference>
<accession>A0A2S3WQB7</accession>
<dbReference type="RefSeq" id="WP_103470065.1">
    <property type="nucleotide sequence ID" value="NZ_MING01000083.1"/>
</dbReference>
<organism evidence="3 4">
    <name type="scientific">Pseudomonas putida</name>
    <name type="common">Arthrobacter siderocapsulatus</name>
    <dbReference type="NCBI Taxonomy" id="303"/>
    <lineage>
        <taxon>Bacteria</taxon>
        <taxon>Pseudomonadati</taxon>
        <taxon>Pseudomonadota</taxon>
        <taxon>Gammaproteobacteria</taxon>
        <taxon>Pseudomonadales</taxon>
        <taxon>Pseudomonadaceae</taxon>
        <taxon>Pseudomonas</taxon>
    </lineage>
</organism>
<evidence type="ECO:0000313" key="4">
    <source>
        <dbReference type="Proteomes" id="UP000237378"/>
    </source>
</evidence>
<protein>
    <recommendedName>
        <fullName evidence="2">DUF1508 domain-containing protein</fullName>
    </recommendedName>
</protein>
<comment type="similarity">
    <text evidence="1">Belongs to the UPF0339 family. Duplicated subfamily.</text>
</comment>
<name>A0A2S3WQB7_PSEPU</name>
<evidence type="ECO:0000259" key="2">
    <source>
        <dbReference type="Pfam" id="PF07411"/>
    </source>
</evidence>
<dbReference type="AlphaFoldDB" id="A0A2S3WQB7"/>
<dbReference type="EMBL" id="MING01000083">
    <property type="protein sequence ID" value="POG03617.1"/>
    <property type="molecule type" value="Genomic_DNA"/>
</dbReference>
<comment type="caution">
    <text evidence="3">The sequence shown here is derived from an EMBL/GenBank/DDBJ whole genome shotgun (WGS) entry which is preliminary data.</text>
</comment>
<evidence type="ECO:0000256" key="1">
    <source>
        <dbReference type="ARBA" id="ARBA00007576"/>
    </source>
</evidence>
<dbReference type="Pfam" id="PF07411">
    <property type="entry name" value="DUF1508"/>
    <property type="match status" value="1"/>
</dbReference>
<sequence length="69" mass="7935">MAEVAYFYIYKDAAKEWRWKFVAKNSKIIAVSSESYHNLVDCEHAVGLLKEQGPTAPVIGDDDFDRLRK</sequence>
<feature type="domain" description="DUF1508" evidence="2">
    <location>
        <begin position="12"/>
        <end position="58"/>
    </location>
</feature>
<dbReference type="SUPFAM" id="SSF160113">
    <property type="entry name" value="YegP-like"/>
    <property type="match status" value="1"/>
</dbReference>
<dbReference type="InterPro" id="IPR036913">
    <property type="entry name" value="YegP-like_sf"/>
</dbReference>
<gene>
    <name evidence="3" type="ORF">BGP82_20350</name>
</gene>
<reference evidence="3 4" key="1">
    <citation type="submission" date="2016-08" db="EMBL/GenBank/DDBJ databases">
        <authorList>
            <person name="Seilhamer J.J."/>
        </authorList>
    </citation>
    <scope>NUCLEOTIDE SEQUENCE [LARGE SCALE GENOMIC DNA]</scope>
    <source>
        <strain evidence="3 4">KH-18-2</strain>
    </source>
</reference>
<dbReference type="Proteomes" id="UP000237378">
    <property type="component" value="Unassembled WGS sequence"/>
</dbReference>